<keyword evidence="9" id="KW-0812">Transmembrane</keyword>
<reference evidence="13 14" key="1">
    <citation type="journal article" date="2018" name="PLoS ONE">
        <title>The draft genome of Kipferlia bialata reveals reductive genome evolution in fornicate parasites.</title>
        <authorList>
            <person name="Tanifuji G."/>
            <person name="Takabayashi S."/>
            <person name="Kume K."/>
            <person name="Takagi M."/>
            <person name="Nakayama T."/>
            <person name="Kamikawa R."/>
            <person name="Inagaki Y."/>
            <person name="Hashimoto T."/>
        </authorList>
    </citation>
    <scope>NUCLEOTIDE SEQUENCE [LARGE SCALE GENOMIC DNA]</scope>
    <source>
        <strain evidence="13">NY0173</strain>
    </source>
</reference>
<keyword evidence="8" id="KW-0413">Isomerase</keyword>
<keyword evidence="5" id="KW-0479">Metal-binding</keyword>
<evidence type="ECO:0000256" key="8">
    <source>
        <dbReference type="ARBA" id="ARBA00023235"/>
    </source>
</evidence>
<evidence type="ECO:0000256" key="2">
    <source>
        <dbReference type="ARBA" id="ARBA00004798"/>
    </source>
</evidence>
<comment type="cofactor">
    <cofactor evidence="1">
        <name>Mn(2+)</name>
        <dbReference type="ChEBI" id="CHEBI:29035"/>
    </cofactor>
</comment>
<keyword evidence="14" id="KW-1185">Reference proteome</keyword>
<evidence type="ECO:0000256" key="4">
    <source>
        <dbReference type="ARBA" id="ARBA00012026"/>
    </source>
</evidence>
<keyword evidence="9" id="KW-1133">Transmembrane helix</keyword>
<evidence type="ECO:0000256" key="9">
    <source>
        <dbReference type="SAM" id="Phobius"/>
    </source>
</evidence>
<dbReference type="Gene3D" id="3.40.1450.10">
    <property type="entry name" value="BPG-independent phosphoglycerate mutase, domain B"/>
    <property type="match status" value="1"/>
</dbReference>
<dbReference type="PANTHER" id="PTHR31637:SF0">
    <property type="entry name" value="2,3-BISPHOSPHOGLYCERATE-INDEPENDENT PHOSPHOGLYCERATE MUTASE"/>
    <property type="match status" value="1"/>
</dbReference>
<evidence type="ECO:0000313" key="14">
    <source>
        <dbReference type="Proteomes" id="UP000265618"/>
    </source>
</evidence>
<dbReference type="GO" id="GO:0005737">
    <property type="term" value="C:cytoplasm"/>
    <property type="evidence" value="ECO:0007669"/>
    <property type="project" value="InterPro"/>
</dbReference>
<sequence>MRSGIACLLLLACLELVAAKFPGANYDGAVFIIMDGTGETSWLAGNAAAAASTPFLDSLKADYPYMPLIAAGWPVGVRRTDQGSSIVGHQTLGSGRVVPWYPQRTESAVLDGTFYTLDAFEEAFALPHNRVHLVGEFDSVGINSDIRYLPAFLEVFRDHGVASEDVFMHMYIGGDAVDASVWVAEMEEFMLAVSETPGVPYGTIASAVGDDYAMDRVGDWDRTEVVYNALVCGDYHTNSPEGMLADTIDQRVLDVGSVSSVLPIGVDVSGDGSETHVTFEEGDMVVTFNWRADGMFQVSHALYDPENYFTPQCELPNLNMVPYSVVDPELVEAWPNTLFDAVVPERSLGAYVSELGLTQARVGESYKRRHIECFFSGSIMYKEAFEGEDRYTDIESPADHLANPEMRDETVTETALTAITSGDYDLVAVNLAAADASGHTGDFDAALTAVEKNDECVERLVTAALAMNYAVVVTADHGNSEEMTYLSGAPQAIHSLNHVPFMLMTPDKQYEIKPNTLGSSASIASVAPTLLDVMGWGVPDEMDGFVVARQITEIPSNGRLIVTLLAIGFGLMMTSTVLLAIKIVRMRPSTSNYKTMADVGESVPGHV</sequence>
<dbReference type="GO" id="GO:0030145">
    <property type="term" value="F:manganese ion binding"/>
    <property type="evidence" value="ECO:0007669"/>
    <property type="project" value="InterPro"/>
</dbReference>
<evidence type="ECO:0000256" key="6">
    <source>
        <dbReference type="ARBA" id="ARBA00023152"/>
    </source>
</evidence>
<feature type="signal peptide" evidence="10">
    <location>
        <begin position="1"/>
        <end position="19"/>
    </location>
</feature>
<keyword evidence="7" id="KW-0464">Manganese</keyword>
<organism evidence="13 14">
    <name type="scientific">Kipferlia bialata</name>
    <dbReference type="NCBI Taxonomy" id="797122"/>
    <lineage>
        <taxon>Eukaryota</taxon>
        <taxon>Metamonada</taxon>
        <taxon>Carpediemonas-like organisms</taxon>
        <taxon>Kipferlia</taxon>
    </lineage>
</organism>
<protein>
    <recommendedName>
        <fullName evidence="4">phosphoglycerate mutase (2,3-diphosphoglycerate-independent)</fullName>
        <ecNumber evidence="4">5.4.2.12</ecNumber>
    </recommendedName>
</protein>
<comment type="similarity">
    <text evidence="3">Belongs to the BPG-independent phosphoglycerate mutase family.</text>
</comment>
<accession>A0A9K3CZJ4</accession>
<keyword evidence="9" id="KW-0472">Membrane</keyword>
<evidence type="ECO:0000256" key="10">
    <source>
        <dbReference type="SAM" id="SignalP"/>
    </source>
</evidence>
<evidence type="ECO:0000256" key="5">
    <source>
        <dbReference type="ARBA" id="ARBA00022723"/>
    </source>
</evidence>
<dbReference type="Pfam" id="PF01676">
    <property type="entry name" value="Metalloenzyme"/>
    <property type="match status" value="1"/>
</dbReference>
<dbReference type="SUPFAM" id="SSF64158">
    <property type="entry name" value="2,3-Bisphosphoglycerate-independent phosphoglycerate mutase, substrate-binding domain"/>
    <property type="match status" value="1"/>
</dbReference>
<dbReference type="Proteomes" id="UP000265618">
    <property type="component" value="Unassembled WGS sequence"/>
</dbReference>
<keyword evidence="6" id="KW-0324">Glycolysis</keyword>
<proteinExistence type="inferred from homology"/>
<dbReference type="InterPro" id="IPR011258">
    <property type="entry name" value="BPG-indep_PGM_N"/>
</dbReference>
<keyword evidence="10" id="KW-0732">Signal</keyword>
<dbReference type="GO" id="GO:0006096">
    <property type="term" value="P:glycolytic process"/>
    <property type="evidence" value="ECO:0007669"/>
    <property type="project" value="UniProtKB-KW"/>
</dbReference>
<dbReference type="InterPro" id="IPR017850">
    <property type="entry name" value="Alkaline_phosphatase_core_sf"/>
</dbReference>
<evidence type="ECO:0000313" key="13">
    <source>
        <dbReference type="EMBL" id="GIQ85058.1"/>
    </source>
</evidence>
<comment type="pathway">
    <text evidence="2">Carbohydrate degradation; glycolysis; pyruvate from D-glyceraldehyde 3-phosphate: step 3/5.</text>
</comment>
<evidence type="ECO:0000256" key="7">
    <source>
        <dbReference type="ARBA" id="ARBA00023211"/>
    </source>
</evidence>
<feature type="domain" description="BPG-independent PGAM N-terminal" evidence="12">
    <location>
        <begin position="107"/>
        <end position="308"/>
    </location>
</feature>
<evidence type="ECO:0000259" key="12">
    <source>
        <dbReference type="Pfam" id="PF06415"/>
    </source>
</evidence>
<dbReference type="Pfam" id="PF06415">
    <property type="entry name" value="iPGM_N"/>
    <property type="match status" value="1"/>
</dbReference>
<dbReference type="PANTHER" id="PTHR31637">
    <property type="entry name" value="2,3-BISPHOSPHOGLYCERATE-INDEPENDENT PHOSPHOGLYCERATE MUTASE"/>
    <property type="match status" value="1"/>
</dbReference>
<dbReference type="GO" id="GO:0006007">
    <property type="term" value="P:glucose catabolic process"/>
    <property type="evidence" value="ECO:0007669"/>
    <property type="project" value="InterPro"/>
</dbReference>
<dbReference type="OrthoDB" id="1886626at2759"/>
<comment type="caution">
    <text evidence="13">The sequence shown here is derived from an EMBL/GenBank/DDBJ whole genome shotgun (WGS) entry which is preliminary data.</text>
</comment>
<dbReference type="EMBL" id="BDIP01001745">
    <property type="protein sequence ID" value="GIQ85058.1"/>
    <property type="molecule type" value="Genomic_DNA"/>
</dbReference>
<dbReference type="Gene3D" id="3.40.720.10">
    <property type="entry name" value="Alkaline Phosphatase, subunit A"/>
    <property type="match status" value="1"/>
</dbReference>
<name>A0A9K3CZJ4_9EUKA</name>
<dbReference type="GO" id="GO:0004619">
    <property type="term" value="F:phosphoglycerate mutase activity"/>
    <property type="evidence" value="ECO:0007669"/>
    <property type="project" value="UniProtKB-EC"/>
</dbReference>
<dbReference type="InterPro" id="IPR036646">
    <property type="entry name" value="PGAM_B_sf"/>
</dbReference>
<gene>
    <name evidence="13" type="ORF">KIPB_006669</name>
</gene>
<evidence type="ECO:0000256" key="1">
    <source>
        <dbReference type="ARBA" id="ARBA00001936"/>
    </source>
</evidence>
<feature type="chain" id="PRO_5039892811" description="phosphoglycerate mutase (2,3-diphosphoglycerate-independent)" evidence="10">
    <location>
        <begin position="20"/>
        <end position="607"/>
    </location>
</feature>
<dbReference type="InterPro" id="IPR005995">
    <property type="entry name" value="Pgm_bpd_ind"/>
</dbReference>
<feature type="domain" description="Metalloenzyme" evidence="11">
    <location>
        <begin position="30"/>
        <end position="535"/>
    </location>
</feature>
<dbReference type="AlphaFoldDB" id="A0A9K3CZJ4"/>
<evidence type="ECO:0000256" key="3">
    <source>
        <dbReference type="ARBA" id="ARBA00008819"/>
    </source>
</evidence>
<feature type="transmembrane region" description="Helical" evidence="9">
    <location>
        <begin position="560"/>
        <end position="581"/>
    </location>
</feature>
<dbReference type="EC" id="5.4.2.12" evidence="4"/>
<dbReference type="SUPFAM" id="SSF53649">
    <property type="entry name" value="Alkaline phosphatase-like"/>
    <property type="match status" value="1"/>
</dbReference>
<dbReference type="InterPro" id="IPR006124">
    <property type="entry name" value="Metalloenzyme"/>
</dbReference>
<evidence type="ECO:0000259" key="11">
    <source>
        <dbReference type="Pfam" id="PF01676"/>
    </source>
</evidence>